<feature type="transmembrane region" description="Helical" evidence="5">
    <location>
        <begin position="21"/>
        <end position="39"/>
    </location>
</feature>
<feature type="transmembrane region" description="Helical" evidence="5">
    <location>
        <begin position="363"/>
        <end position="381"/>
    </location>
</feature>
<keyword evidence="8" id="KW-1185">Reference proteome</keyword>
<feature type="transmembrane region" description="Helical" evidence="5">
    <location>
        <begin position="303"/>
        <end position="322"/>
    </location>
</feature>
<evidence type="ECO:0000259" key="6">
    <source>
        <dbReference type="Pfam" id="PF12698"/>
    </source>
</evidence>
<dbReference type="EMBL" id="FNNG01000001">
    <property type="protein sequence ID" value="SDW02544.1"/>
    <property type="molecule type" value="Genomic_DNA"/>
</dbReference>
<evidence type="ECO:0000256" key="2">
    <source>
        <dbReference type="ARBA" id="ARBA00022692"/>
    </source>
</evidence>
<reference evidence="7 8" key="1">
    <citation type="submission" date="2016-10" db="EMBL/GenBank/DDBJ databases">
        <authorList>
            <person name="de Groot N.N."/>
        </authorList>
    </citation>
    <scope>NUCLEOTIDE SEQUENCE [LARGE SCALE GENOMIC DNA]</scope>
    <source>
        <strain evidence="7 8">DSM 23310</strain>
    </source>
</reference>
<name>A0A1H2Q789_9FIRM</name>
<dbReference type="Proteomes" id="UP000198828">
    <property type="component" value="Unassembled WGS sequence"/>
</dbReference>
<feature type="transmembrane region" description="Helical" evidence="5">
    <location>
        <begin position="199"/>
        <end position="218"/>
    </location>
</feature>
<dbReference type="RefSeq" id="WP_093749718.1">
    <property type="nucleotide sequence ID" value="NZ_FNNG01000001.1"/>
</dbReference>
<dbReference type="InterPro" id="IPR052902">
    <property type="entry name" value="ABC-2_transporter"/>
</dbReference>
<feature type="transmembrane region" description="Helical" evidence="5">
    <location>
        <begin position="238"/>
        <end position="259"/>
    </location>
</feature>
<feature type="transmembrane region" description="Helical" evidence="5">
    <location>
        <begin position="271"/>
        <end position="296"/>
    </location>
</feature>
<evidence type="ECO:0000256" key="1">
    <source>
        <dbReference type="ARBA" id="ARBA00004141"/>
    </source>
</evidence>
<evidence type="ECO:0000313" key="7">
    <source>
        <dbReference type="EMBL" id="SDW02544.1"/>
    </source>
</evidence>
<evidence type="ECO:0000313" key="8">
    <source>
        <dbReference type="Proteomes" id="UP000198828"/>
    </source>
</evidence>
<protein>
    <submittedName>
        <fullName evidence="7">ABC-2 type transport system permease protein</fullName>
    </submittedName>
</protein>
<dbReference type="PANTHER" id="PTHR43027:SF1">
    <property type="entry name" value="DOXORUBICIN RESISTANCE ABC TRANSPORTER PERMEASE PROTEIN DRRC-RELATED"/>
    <property type="match status" value="1"/>
</dbReference>
<dbReference type="GO" id="GO:0140359">
    <property type="term" value="F:ABC-type transporter activity"/>
    <property type="evidence" value="ECO:0007669"/>
    <property type="project" value="InterPro"/>
</dbReference>
<dbReference type="Pfam" id="PF12698">
    <property type="entry name" value="ABC2_membrane_3"/>
    <property type="match status" value="1"/>
</dbReference>
<dbReference type="GO" id="GO:0016020">
    <property type="term" value="C:membrane"/>
    <property type="evidence" value="ECO:0007669"/>
    <property type="project" value="UniProtKB-SubCell"/>
</dbReference>
<sequence length="389" mass="44157">MKLFAFVKSAFKSIIKNFLPLIFTFSIFPIILGLVTGYFNEDMFVPSADMPVMAISIIDGDNSEESKNLIAFLESDEMKKLVETRDEEEGEYIITIPSGYGDSFLGNENIPIKIDVTDKGSTRQGSVLAEIIDKFNEEMYLGLCIQENIERKFNLEEKETLYQKIYGKFSNIYGNDLIENVIVTTKKSLTSYEHFSITFLSYMLFMVISSLTNGEYVVRENDLYSRIMAAPITETQYFNYNLVSSYLFVLLFNLLYVFAYRILGLSFTGSFTLLVMILIVQSLLGTMLSALLSLFLNKRIAIGVLNILIIVQLISGVTYRSLSKIGNGILANMIDRYSPDALIVNTYKNYLIYGDFNSIKTGLLSMFLVSIIIYAISLFGFKRKRGVAW</sequence>
<dbReference type="InterPro" id="IPR013525">
    <property type="entry name" value="ABC2_TM"/>
</dbReference>
<comment type="subcellular location">
    <subcellularLocation>
        <location evidence="1">Membrane</location>
        <topology evidence="1">Multi-pass membrane protein</topology>
    </subcellularLocation>
</comment>
<feature type="domain" description="ABC-2 type transporter transmembrane" evidence="6">
    <location>
        <begin position="22"/>
        <end position="379"/>
    </location>
</feature>
<dbReference type="AlphaFoldDB" id="A0A1H2Q789"/>
<evidence type="ECO:0000256" key="4">
    <source>
        <dbReference type="ARBA" id="ARBA00023136"/>
    </source>
</evidence>
<evidence type="ECO:0000256" key="5">
    <source>
        <dbReference type="SAM" id="Phobius"/>
    </source>
</evidence>
<keyword evidence="4 5" id="KW-0472">Membrane</keyword>
<proteinExistence type="predicted"/>
<keyword evidence="2 5" id="KW-0812">Transmembrane</keyword>
<dbReference type="OrthoDB" id="1897891at2"/>
<dbReference type="PANTHER" id="PTHR43027">
    <property type="entry name" value="DOXORUBICIN RESISTANCE ABC TRANSPORTER PERMEASE PROTEIN DRRC-RELATED"/>
    <property type="match status" value="1"/>
</dbReference>
<accession>A0A1H2Q789</accession>
<gene>
    <name evidence="7" type="ORF">SAMN05660923_00066</name>
</gene>
<keyword evidence="3 5" id="KW-1133">Transmembrane helix</keyword>
<evidence type="ECO:0000256" key="3">
    <source>
        <dbReference type="ARBA" id="ARBA00022989"/>
    </source>
</evidence>
<organism evidence="7 8">
    <name type="scientific">Tepidimicrobium xylanilyticum</name>
    <dbReference type="NCBI Taxonomy" id="1123352"/>
    <lineage>
        <taxon>Bacteria</taxon>
        <taxon>Bacillati</taxon>
        <taxon>Bacillota</taxon>
        <taxon>Tissierellia</taxon>
        <taxon>Tissierellales</taxon>
        <taxon>Tepidimicrobiaceae</taxon>
        <taxon>Tepidimicrobium</taxon>
    </lineage>
</organism>
<dbReference type="Gene3D" id="3.40.1710.10">
    <property type="entry name" value="abc type-2 transporter like domain"/>
    <property type="match status" value="1"/>
</dbReference>